<feature type="region of interest" description="Disordered" evidence="1">
    <location>
        <begin position="304"/>
        <end position="332"/>
    </location>
</feature>
<dbReference type="STRING" id="105351.A0A401KRD8"/>
<protein>
    <recommendedName>
        <fullName evidence="2">Nudix hydrolase domain-containing protein</fullName>
    </recommendedName>
</protein>
<dbReference type="PANTHER" id="PTHR43736">
    <property type="entry name" value="ADP-RIBOSE PYROPHOSPHATASE"/>
    <property type="match status" value="1"/>
</dbReference>
<dbReference type="PROSITE" id="PS51462">
    <property type="entry name" value="NUDIX"/>
    <property type="match status" value="1"/>
</dbReference>
<keyword evidence="4" id="KW-1185">Reference proteome</keyword>
<dbReference type="Gene3D" id="3.90.79.10">
    <property type="entry name" value="Nucleoside Triphosphate Pyrophosphohydrolase"/>
    <property type="match status" value="1"/>
</dbReference>
<comment type="caution">
    <text evidence="3">The sequence shown here is derived from an EMBL/GenBank/DDBJ whole genome shotgun (WGS) entry which is preliminary data.</text>
</comment>
<feature type="compositionally biased region" description="Low complexity" evidence="1">
    <location>
        <begin position="682"/>
        <end position="703"/>
    </location>
</feature>
<feature type="compositionally biased region" description="Polar residues" evidence="1">
    <location>
        <begin position="761"/>
        <end position="770"/>
    </location>
</feature>
<dbReference type="SUPFAM" id="SSF55811">
    <property type="entry name" value="Nudix"/>
    <property type="match status" value="1"/>
</dbReference>
<dbReference type="CDD" id="cd02883">
    <property type="entry name" value="NUDIX_Hydrolase"/>
    <property type="match status" value="1"/>
</dbReference>
<name>A0A401KRD8_ASPAW</name>
<evidence type="ECO:0000259" key="2">
    <source>
        <dbReference type="PROSITE" id="PS51462"/>
    </source>
</evidence>
<proteinExistence type="predicted"/>
<organism evidence="3 4">
    <name type="scientific">Aspergillus awamori</name>
    <name type="common">Black koji mold</name>
    <dbReference type="NCBI Taxonomy" id="105351"/>
    <lineage>
        <taxon>Eukaryota</taxon>
        <taxon>Fungi</taxon>
        <taxon>Dikarya</taxon>
        <taxon>Ascomycota</taxon>
        <taxon>Pezizomycotina</taxon>
        <taxon>Eurotiomycetes</taxon>
        <taxon>Eurotiomycetidae</taxon>
        <taxon>Eurotiales</taxon>
        <taxon>Aspergillaceae</taxon>
        <taxon>Aspergillus</taxon>
    </lineage>
</organism>
<dbReference type="InterPro" id="IPR015797">
    <property type="entry name" value="NUDIX_hydrolase-like_dom_sf"/>
</dbReference>
<feature type="region of interest" description="Disordered" evidence="1">
    <location>
        <begin position="663"/>
        <end position="770"/>
    </location>
</feature>
<dbReference type="Proteomes" id="UP000286921">
    <property type="component" value="Unassembled WGS sequence"/>
</dbReference>
<reference evidence="3 4" key="1">
    <citation type="submission" date="2016-09" db="EMBL/GenBank/DDBJ databases">
        <title>Aspergillus awamori IFM 58123T.</title>
        <authorList>
            <person name="Kusuya Y."/>
            <person name="Shimizu M."/>
            <person name="Takahashi H."/>
            <person name="Yaguchi T."/>
        </authorList>
    </citation>
    <scope>NUCLEOTIDE SEQUENCE [LARGE SCALE GENOMIC DNA]</scope>
    <source>
        <strain evidence="3 4">IFM 58123</strain>
    </source>
</reference>
<dbReference type="EMBL" id="BDHI01000014">
    <property type="protein sequence ID" value="GCB21825.1"/>
    <property type="molecule type" value="Genomic_DNA"/>
</dbReference>
<dbReference type="PANTHER" id="PTHR43736:SF1">
    <property type="entry name" value="DIHYDRONEOPTERIN TRIPHOSPHATE DIPHOSPHATASE"/>
    <property type="match status" value="1"/>
</dbReference>
<dbReference type="AlphaFoldDB" id="A0A401KRD8"/>
<evidence type="ECO:0000313" key="3">
    <source>
        <dbReference type="EMBL" id="GCB21825.1"/>
    </source>
</evidence>
<gene>
    <name evidence="3" type="ORF">AAWM_04710</name>
</gene>
<evidence type="ECO:0000256" key="1">
    <source>
        <dbReference type="SAM" id="MobiDB-lite"/>
    </source>
</evidence>
<dbReference type="Gene3D" id="1.10.510.10">
    <property type="entry name" value="Transferase(Phosphotransferase) domain 1"/>
    <property type="match status" value="1"/>
</dbReference>
<sequence>MSNGMNTLELAGCPGDDIPISSIELWCVHGDCDYHWLITYTHPSGSTTSVSREKNISIKWIQDIPREKAIATIIFPVTYKCPDLRGIASHIWNSFEDCDYRCTEFVYILLWDYKRREFIRDTEDQVQNLPCRMDAVQEEMSAFQVPQHLQQFRRPLSEAPSDLEVGVLIFSPLKDRVLLVKRSERVSHKDTWECPGGAVERSDKSIVHGAVRECREKIQLHISAFLDVMQDVWPKGNRQVCKFIFIVNVHESKEPEQLLTKVVLNPAVHQQFRTTSPPGTDIKQMANSSPPDYKALFLRAEEEKRQAEERQQQAEERQRQAEQERDQEREQTRRTTFAELIRYCHNYTSLCLRVESPSRSTTGKVPAPKGKRCPLQLLPWTECTSIQQEIYHSVCTYLAPHGQPAAQIFPSRAVLKGFGEEFKKRAISSEQDLQSYERFGVENHVRDIITELCKIRAAREEFQLGDGIQFDNHANALDAIETDQSKTDNLANSRPDQYCIHRVEGDKSTTIMTVEYKPPHKLSVENLRAGLRPMRFWNEVVRPDSVPMKGPEKLRYNAAWLTGSAVVQEYHVMLQEGLEYSYLTNGIALVLLWVPYDNPGTLYYHLCEPNMEVNPDNEPSSLQQPLTAVARVLCLCLMSFRSQYRDQEWRNATKKLPEWKTSFDHTRSQIPELELQQNPPDSEYTASEYTSSEPTTSEYIPSSSPAPPPADARRIPTRSRASCASPNLTPRDDADFDADQAPGGRKRGYSQILSSPSSPSAQRSTRLAGSRYIQSSGQGQQHTAQFCTQKCLRSLQRGGQLDDNCPNVMLHRQGGNSSQHPINAKTLIRQLKQQLDENIDRDCTPLGGCGASGVPFKVTCTAYGYTMVGKGTTPQRWEEVKREEVVYRILDQAQASAVPVFLGAIDLAKSYYVHGAGEIRHMLIMAWGGEPIPEIERDKRTREIARSEKKIRSLGVLHGDLRLANILWNAELGRALIIDFHYAELNHRPMKRRVKSRGKHLHRRKRLCIV</sequence>
<accession>A0A401KRD8</accession>
<feature type="domain" description="Nudix hydrolase" evidence="2">
    <location>
        <begin position="160"/>
        <end position="311"/>
    </location>
</feature>
<dbReference type="Pfam" id="PF00293">
    <property type="entry name" value="NUDIX"/>
    <property type="match status" value="1"/>
</dbReference>
<dbReference type="InterPro" id="IPR011009">
    <property type="entry name" value="Kinase-like_dom_sf"/>
</dbReference>
<dbReference type="SUPFAM" id="SSF56112">
    <property type="entry name" value="Protein kinase-like (PK-like)"/>
    <property type="match status" value="1"/>
</dbReference>
<feature type="compositionally biased region" description="Polar residues" evidence="1">
    <location>
        <begin position="719"/>
        <end position="728"/>
    </location>
</feature>
<dbReference type="InterPro" id="IPR000086">
    <property type="entry name" value="NUDIX_hydrolase_dom"/>
</dbReference>
<evidence type="ECO:0000313" key="4">
    <source>
        <dbReference type="Proteomes" id="UP000286921"/>
    </source>
</evidence>